<evidence type="ECO:0000256" key="1">
    <source>
        <dbReference type="ARBA" id="ARBA00004604"/>
    </source>
</evidence>
<protein>
    <recommendedName>
        <fullName evidence="11">Nucleolar protein 11</fullName>
    </recommendedName>
</protein>
<dbReference type="InterPro" id="IPR012584">
    <property type="entry name" value="NOL11_N"/>
</dbReference>
<organism evidence="9 10">
    <name type="scientific">Phyllotreta striolata</name>
    <name type="common">Striped flea beetle</name>
    <name type="synonym">Crioceris striolata</name>
    <dbReference type="NCBI Taxonomy" id="444603"/>
    <lineage>
        <taxon>Eukaryota</taxon>
        <taxon>Metazoa</taxon>
        <taxon>Ecdysozoa</taxon>
        <taxon>Arthropoda</taxon>
        <taxon>Hexapoda</taxon>
        <taxon>Insecta</taxon>
        <taxon>Pterygota</taxon>
        <taxon>Neoptera</taxon>
        <taxon>Endopterygota</taxon>
        <taxon>Coleoptera</taxon>
        <taxon>Polyphaga</taxon>
        <taxon>Cucujiformia</taxon>
        <taxon>Chrysomeloidea</taxon>
        <taxon>Chrysomelidae</taxon>
        <taxon>Galerucinae</taxon>
        <taxon>Alticini</taxon>
        <taxon>Phyllotreta</taxon>
    </lineage>
</organism>
<evidence type="ECO:0000256" key="6">
    <source>
        <dbReference type="ARBA" id="ARBA00023242"/>
    </source>
</evidence>
<keyword evidence="6" id="KW-0539">Nucleus</keyword>
<evidence type="ECO:0000256" key="2">
    <source>
        <dbReference type="ARBA" id="ARBA00022552"/>
    </source>
</evidence>
<evidence type="ECO:0000256" key="4">
    <source>
        <dbReference type="ARBA" id="ARBA00023159"/>
    </source>
</evidence>
<keyword evidence="3" id="KW-0805">Transcription regulation</keyword>
<gene>
    <name evidence="9" type="ORF">PHYEVI_LOCUS1107</name>
</gene>
<dbReference type="Proteomes" id="UP001153712">
    <property type="component" value="Chromosome 1"/>
</dbReference>
<reference evidence="9" key="1">
    <citation type="submission" date="2022-01" db="EMBL/GenBank/DDBJ databases">
        <authorList>
            <person name="King R."/>
        </authorList>
    </citation>
    <scope>NUCLEOTIDE SEQUENCE</scope>
</reference>
<accession>A0A9N9TEE3</accession>
<feature type="domain" description="Nucleolar protein 11 N-terminal" evidence="7">
    <location>
        <begin position="1"/>
        <end position="315"/>
    </location>
</feature>
<dbReference type="Pfam" id="PF08168">
    <property type="entry name" value="NOL11_N"/>
    <property type="match status" value="1"/>
</dbReference>
<evidence type="ECO:0000256" key="3">
    <source>
        <dbReference type="ARBA" id="ARBA00023015"/>
    </source>
</evidence>
<name>A0A9N9TEE3_PHYSR</name>
<proteinExistence type="predicted"/>
<evidence type="ECO:0000259" key="7">
    <source>
        <dbReference type="Pfam" id="PF08168"/>
    </source>
</evidence>
<dbReference type="GO" id="GO:0005730">
    <property type="term" value="C:nucleolus"/>
    <property type="evidence" value="ECO:0007669"/>
    <property type="project" value="UniProtKB-SubCell"/>
</dbReference>
<evidence type="ECO:0000259" key="8">
    <source>
        <dbReference type="Pfam" id="PF20998"/>
    </source>
</evidence>
<dbReference type="InterPro" id="IPR048897">
    <property type="entry name" value="Nol11_C"/>
</dbReference>
<dbReference type="AlphaFoldDB" id="A0A9N9TEE3"/>
<sequence>MAKLGSFYSLCPLIDNKVLLEVSDDPEDGIVIVTLGKNLASRYKISDQRQLTCWRTKEKFSSPVLYCKGKSKYVAVFNQSYLKLWEQDDNLDKQKKYKFNNPIHTLIKGGETILILFQNGALCNLEDAIEERKTLNPVGLNLDNIDHILYEEINDQIYVGLISGDILYWTKFEENNSSFSKIPLRREDVDIRGFVFHNIRNSIHLLTLWSDGSMYSRQLEAPHLEEASIGDLFTVIDSISPKHFISMKSLDENYIALYGANSNEEGAVLTLYNIQFKVIQSKQPFKLFSSNSKIWRLGNNLLVPVGHNLAVVHFQLETEQLAALVGSHRKVLSAADPDVKIVQELEVASWEEKTFSKCLPSTLQSRLDQYVKQGLPECAILEELLPEIFEQNDIQLLMTLLKVFTDISEKYLVEMLNFALDDSCNNKLLGHILYRPFSEVLILPYLRSQLSLDKISNLLKYIHSLWATNQTLPALSYIETHAKLLEWSCAIIDSNYQKIVLSKDKLLIETLENINELVKEYLSSLDTLRAVVPLLNCITNNKSFDQGLDVSNAMYTVEQVNLY</sequence>
<evidence type="ECO:0000313" key="9">
    <source>
        <dbReference type="EMBL" id="CAG9854646.1"/>
    </source>
</evidence>
<dbReference type="Pfam" id="PF20998">
    <property type="entry name" value="Nol11_C"/>
    <property type="match status" value="2"/>
</dbReference>
<feature type="domain" description="Nucleolar protein 11 C-terminal" evidence="8">
    <location>
        <begin position="425"/>
        <end position="563"/>
    </location>
</feature>
<comment type="subcellular location">
    <subcellularLocation>
        <location evidence="1">Nucleus</location>
        <location evidence="1">Nucleolus</location>
    </subcellularLocation>
</comment>
<dbReference type="OrthoDB" id="6502630at2759"/>
<keyword evidence="2" id="KW-0698">rRNA processing</keyword>
<dbReference type="InterPro" id="IPR042859">
    <property type="entry name" value="NOL11"/>
</dbReference>
<keyword evidence="4" id="KW-0010">Activator</keyword>
<keyword evidence="10" id="KW-1185">Reference proteome</keyword>
<dbReference type="GO" id="GO:0030490">
    <property type="term" value="P:maturation of SSU-rRNA"/>
    <property type="evidence" value="ECO:0007669"/>
    <property type="project" value="InterPro"/>
</dbReference>
<dbReference type="PANTHER" id="PTHR15633:SF2">
    <property type="entry name" value="NUCLEOLAR PROTEIN 11"/>
    <property type="match status" value="1"/>
</dbReference>
<dbReference type="GO" id="GO:0003723">
    <property type="term" value="F:RNA binding"/>
    <property type="evidence" value="ECO:0007669"/>
    <property type="project" value="TreeGrafter"/>
</dbReference>
<dbReference type="EMBL" id="OU900094">
    <property type="protein sequence ID" value="CAG9854646.1"/>
    <property type="molecule type" value="Genomic_DNA"/>
</dbReference>
<evidence type="ECO:0008006" key="11">
    <source>
        <dbReference type="Google" id="ProtNLM"/>
    </source>
</evidence>
<evidence type="ECO:0000313" key="10">
    <source>
        <dbReference type="Proteomes" id="UP001153712"/>
    </source>
</evidence>
<keyword evidence="5" id="KW-0804">Transcription</keyword>
<evidence type="ECO:0000256" key="5">
    <source>
        <dbReference type="ARBA" id="ARBA00023163"/>
    </source>
</evidence>
<feature type="domain" description="Nucleolar protein 11 C-terminal" evidence="8">
    <location>
        <begin position="362"/>
        <end position="424"/>
    </location>
</feature>
<dbReference type="PANTHER" id="PTHR15633">
    <property type="entry name" value="NUCLEOLAR PROTEIN 11"/>
    <property type="match status" value="1"/>
</dbReference>